<evidence type="ECO:0000313" key="5">
    <source>
        <dbReference type="Proteomes" id="UP001500630"/>
    </source>
</evidence>
<feature type="region of interest" description="Disordered" evidence="1">
    <location>
        <begin position="188"/>
        <end position="242"/>
    </location>
</feature>
<gene>
    <name evidence="4" type="ORF">GCM10022419_092140</name>
</gene>
<name>A0ABP6Z168_9ACTN</name>
<accession>A0ABP6Z168</accession>
<dbReference type="Proteomes" id="UP001500630">
    <property type="component" value="Unassembled WGS sequence"/>
</dbReference>
<feature type="region of interest" description="Disordered" evidence="1">
    <location>
        <begin position="58"/>
        <end position="94"/>
    </location>
</feature>
<keyword evidence="2" id="KW-0472">Membrane</keyword>
<protein>
    <recommendedName>
        <fullName evidence="3">DUF5666 domain-containing protein</fullName>
    </recommendedName>
</protein>
<dbReference type="InterPro" id="IPR043724">
    <property type="entry name" value="DUF5666"/>
</dbReference>
<evidence type="ECO:0000259" key="3">
    <source>
        <dbReference type="Pfam" id="PF18914"/>
    </source>
</evidence>
<feature type="domain" description="DUF5666" evidence="3">
    <location>
        <begin position="122"/>
        <end position="184"/>
    </location>
</feature>
<feature type="compositionally biased region" description="Low complexity" evidence="1">
    <location>
        <begin position="58"/>
        <end position="80"/>
    </location>
</feature>
<comment type="caution">
    <text evidence="4">The sequence shown here is derived from an EMBL/GenBank/DDBJ whole genome shotgun (WGS) entry which is preliminary data.</text>
</comment>
<proteinExistence type="predicted"/>
<dbReference type="EMBL" id="BAABDQ010000029">
    <property type="protein sequence ID" value="GAA3594522.1"/>
    <property type="molecule type" value="Genomic_DNA"/>
</dbReference>
<organism evidence="4 5">
    <name type="scientific">Nonomuraea rosea</name>
    <dbReference type="NCBI Taxonomy" id="638574"/>
    <lineage>
        <taxon>Bacteria</taxon>
        <taxon>Bacillati</taxon>
        <taxon>Actinomycetota</taxon>
        <taxon>Actinomycetes</taxon>
        <taxon>Streptosporangiales</taxon>
        <taxon>Streptosporangiaceae</taxon>
        <taxon>Nonomuraea</taxon>
    </lineage>
</organism>
<keyword evidence="2" id="KW-1133">Transmembrane helix</keyword>
<reference evidence="5" key="1">
    <citation type="journal article" date="2019" name="Int. J. Syst. Evol. Microbiol.">
        <title>The Global Catalogue of Microorganisms (GCM) 10K type strain sequencing project: providing services to taxonomists for standard genome sequencing and annotation.</title>
        <authorList>
            <consortium name="The Broad Institute Genomics Platform"/>
            <consortium name="The Broad Institute Genome Sequencing Center for Infectious Disease"/>
            <person name="Wu L."/>
            <person name="Ma J."/>
        </authorList>
    </citation>
    <scope>NUCLEOTIDE SEQUENCE [LARGE SCALE GENOMIC DNA]</scope>
    <source>
        <strain evidence="5">JCM 17326</strain>
    </source>
</reference>
<keyword evidence="2" id="KW-0812">Transmembrane</keyword>
<feature type="compositionally biased region" description="Low complexity" evidence="1">
    <location>
        <begin position="225"/>
        <end position="242"/>
    </location>
</feature>
<feature type="compositionally biased region" description="Basic and acidic residues" evidence="1">
    <location>
        <begin position="1"/>
        <end position="10"/>
    </location>
</feature>
<dbReference type="Pfam" id="PF18914">
    <property type="entry name" value="DUF5666"/>
    <property type="match status" value="1"/>
</dbReference>
<sequence length="242" mass="25276">MALYTFREDEMIPGPDGFSTEETLTNEPPRRRLPRSLLLVATTALVVVTGAGVAAAAVFSPSPSPTPTVSDTASPSATPSERTPGQDRGWGRKLGLGGPALHGEFVVPDGEGTYVTVATQYGDVTAVDQDSITVKSEDGYTKEYAVNADTRINRGGDGVDTLKAGQKVTVMAKVDGGTATAVRIRDTTLREGRGYGQRDGQGDEQGWRGDGGRRHRPGQPPTSSPTPSDATPSPTTTTTATS</sequence>
<feature type="region of interest" description="Disordered" evidence="1">
    <location>
        <begin position="1"/>
        <end position="30"/>
    </location>
</feature>
<keyword evidence="5" id="KW-1185">Reference proteome</keyword>
<feature type="transmembrane region" description="Helical" evidence="2">
    <location>
        <begin position="37"/>
        <end position="59"/>
    </location>
</feature>
<evidence type="ECO:0000313" key="4">
    <source>
        <dbReference type="EMBL" id="GAA3594522.1"/>
    </source>
</evidence>
<evidence type="ECO:0000256" key="1">
    <source>
        <dbReference type="SAM" id="MobiDB-lite"/>
    </source>
</evidence>
<evidence type="ECO:0000256" key="2">
    <source>
        <dbReference type="SAM" id="Phobius"/>
    </source>
</evidence>